<dbReference type="PROSITE" id="PS01081">
    <property type="entry name" value="HTH_TETR_1"/>
    <property type="match status" value="1"/>
</dbReference>
<feature type="domain" description="HTH tetR-type" evidence="5">
    <location>
        <begin position="13"/>
        <end position="73"/>
    </location>
</feature>
<dbReference type="PANTHER" id="PTHR30055">
    <property type="entry name" value="HTH-TYPE TRANSCRIPTIONAL REGULATOR RUTR"/>
    <property type="match status" value="1"/>
</dbReference>
<dbReference type="EMBL" id="VIFX01000039">
    <property type="protein sequence ID" value="TQR83770.1"/>
    <property type="molecule type" value="Genomic_DNA"/>
</dbReference>
<proteinExistence type="predicted"/>
<keyword evidence="2 4" id="KW-0238">DNA-binding</keyword>
<dbReference type="SUPFAM" id="SSF48498">
    <property type="entry name" value="Tetracyclin repressor-like, C-terminal domain"/>
    <property type="match status" value="1"/>
</dbReference>
<keyword evidence="7" id="KW-1185">Reference proteome</keyword>
<reference evidence="6 7" key="1">
    <citation type="submission" date="2018-10" db="EMBL/GenBank/DDBJ databases">
        <title>Draft genome of Mycobacterium hodleri strain B.</title>
        <authorList>
            <person name="Amande T.J."/>
            <person name="Mcgenity T.J."/>
        </authorList>
    </citation>
    <scope>NUCLEOTIDE SEQUENCE [LARGE SCALE GENOMIC DNA]</scope>
    <source>
        <strain evidence="6 7">B</strain>
    </source>
</reference>
<evidence type="ECO:0000256" key="1">
    <source>
        <dbReference type="ARBA" id="ARBA00023015"/>
    </source>
</evidence>
<dbReference type="Proteomes" id="UP000315759">
    <property type="component" value="Unassembled WGS sequence"/>
</dbReference>
<dbReference type="PANTHER" id="PTHR30055:SF234">
    <property type="entry name" value="HTH-TYPE TRANSCRIPTIONAL REGULATOR BETI"/>
    <property type="match status" value="1"/>
</dbReference>
<dbReference type="Pfam" id="PF00440">
    <property type="entry name" value="TetR_N"/>
    <property type="match status" value="1"/>
</dbReference>
<feature type="DNA-binding region" description="H-T-H motif" evidence="4">
    <location>
        <begin position="36"/>
        <end position="55"/>
    </location>
</feature>
<dbReference type="SUPFAM" id="SSF46689">
    <property type="entry name" value="Homeodomain-like"/>
    <property type="match status" value="1"/>
</dbReference>
<dbReference type="InterPro" id="IPR001647">
    <property type="entry name" value="HTH_TetR"/>
</dbReference>
<dbReference type="Pfam" id="PF13305">
    <property type="entry name" value="TetR_C_33"/>
    <property type="match status" value="1"/>
</dbReference>
<evidence type="ECO:0000313" key="6">
    <source>
        <dbReference type="EMBL" id="TQR83770.1"/>
    </source>
</evidence>
<evidence type="ECO:0000313" key="7">
    <source>
        <dbReference type="Proteomes" id="UP000315759"/>
    </source>
</evidence>
<dbReference type="PROSITE" id="PS50977">
    <property type="entry name" value="HTH_TETR_2"/>
    <property type="match status" value="1"/>
</dbReference>
<gene>
    <name evidence="6" type="ORF">D8S82_25195</name>
</gene>
<dbReference type="InterPro" id="IPR036271">
    <property type="entry name" value="Tet_transcr_reg_TetR-rel_C_sf"/>
</dbReference>
<dbReference type="InterPro" id="IPR050109">
    <property type="entry name" value="HTH-type_TetR-like_transc_reg"/>
</dbReference>
<dbReference type="RefSeq" id="WP_142554721.1">
    <property type="nucleotide sequence ID" value="NZ_VIFX01000039.1"/>
</dbReference>
<dbReference type="GO" id="GO:0000976">
    <property type="term" value="F:transcription cis-regulatory region binding"/>
    <property type="evidence" value="ECO:0007669"/>
    <property type="project" value="TreeGrafter"/>
</dbReference>
<dbReference type="InterPro" id="IPR023772">
    <property type="entry name" value="DNA-bd_HTH_TetR-type_CS"/>
</dbReference>
<sequence length="196" mass="20894">MSTPPVRRRTASHEVSAALLRAAETVLDRDGSDAVTIRAVALAAEVSPTSVYNRFQSKDGLIVALAMRTLAQLAEAIDVPVDLAPQERFRQSCRNYRDFALRHPARYALIFGSGSPLEDQSSEVADAGRAVFTILSGLIGAFTTVATERDLAESAQAVWSAIHGSVTIEQAGIGQTPDLGSTFEHVLDLLTDGLTA</sequence>
<evidence type="ECO:0000256" key="3">
    <source>
        <dbReference type="ARBA" id="ARBA00023163"/>
    </source>
</evidence>
<organism evidence="6 7">
    <name type="scientific">Mycolicibacterium hodleri</name>
    <dbReference type="NCBI Taxonomy" id="49897"/>
    <lineage>
        <taxon>Bacteria</taxon>
        <taxon>Bacillati</taxon>
        <taxon>Actinomycetota</taxon>
        <taxon>Actinomycetes</taxon>
        <taxon>Mycobacteriales</taxon>
        <taxon>Mycobacteriaceae</taxon>
        <taxon>Mycolicibacterium</taxon>
    </lineage>
</organism>
<dbReference type="InterPro" id="IPR009057">
    <property type="entry name" value="Homeodomain-like_sf"/>
</dbReference>
<evidence type="ECO:0000259" key="5">
    <source>
        <dbReference type="PROSITE" id="PS50977"/>
    </source>
</evidence>
<dbReference type="AlphaFoldDB" id="A0A544VUW8"/>
<evidence type="ECO:0000256" key="2">
    <source>
        <dbReference type="ARBA" id="ARBA00023125"/>
    </source>
</evidence>
<keyword evidence="3" id="KW-0804">Transcription</keyword>
<dbReference type="InterPro" id="IPR025996">
    <property type="entry name" value="MT1864/Rv1816-like_C"/>
</dbReference>
<name>A0A544VUW8_9MYCO</name>
<dbReference type="GO" id="GO:0003700">
    <property type="term" value="F:DNA-binding transcription factor activity"/>
    <property type="evidence" value="ECO:0007669"/>
    <property type="project" value="TreeGrafter"/>
</dbReference>
<keyword evidence="1" id="KW-0805">Transcription regulation</keyword>
<dbReference type="Gene3D" id="1.10.357.10">
    <property type="entry name" value="Tetracycline Repressor, domain 2"/>
    <property type="match status" value="1"/>
</dbReference>
<protein>
    <submittedName>
        <fullName evidence="6">TetR/AcrR family transcriptional regulator</fullName>
    </submittedName>
</protein>
<evidence type="ECO:0000256" key="4">
    <source>
        <dbReference type="PROSITE-ProRule" id="PRU00335"/>
    </source>
</evidence>
<accession>A0A544VUW8</accession>
<comment type="caution">
    <text evidence="6">The sequence shown here is derived from an EMBL/GenBank/DDBJ whole genome shotgun (WGS) entry which is preliminary data.</text>
</comment>